<gene>
    <name evidence="1" type="ORF">LCGC14_0839120</name>
</gene>
<name>A0A0F9PDQ2_9ZZZZ</name>
<organism evidence="1">
    <name type="scientific">marine sediment metagenome</name>
    <dbReference type="NCBI Taxonomy" id="412755"/>
    <lineage>
        <taxon>unclassified sequences</taxon>
        <taxon>metagenomes</taxon>
        <taxon>ecological metagenomes</taxon>
    </lineage>
</organism>
<reference evidence="1" key="1">
    <citation type="journal article" date="2015" name="Nature">
        <title>Complex archaea that bridge the gap between prokaryotes and eukaryotes.</title>
        <authorList>
            <person name="Spang A."/>
            <person name="Saw J.H."/>
            <person name="Jorgensen S.L."/>
            <person name="Zaremba-Niedzwiedzka K."/>
            <person name="Martijn J."/>
            <person name="Lind A.E."/>
            <person name="van Eijk R."/>
            <person name="Schleper C."/>
            <person name="Guy L."/>
            <person name="Ettema T.J."/>
        </authorList>
    </citation>
    <scope>NUCLEOTIDE SEQUENCE</scope>
</reference>
<dbReference type="EMBL" id="LAZR01002447">
    <property type="protein sequence ID" value="KKN29935.1"/>
    <property type="molecule type" value="Genomic_DNA"/>
</dbReference>
<comment type="caution">
    <text evidence="1">The sequence shown here is derived from an EMBL/GenBank/DDBJ whole genome shotgun (WGS) entry which is preliminary data.</text>
</comment>
<sequence>MGTVSQIEGFYGDIVGRYKTIEVNAQKRGRNANLQAMRDLKKLMDEKTTLPKSKAIEGIDQRFIEEHGEPMTTVDNKVNLNMPLRTYQASKLRQKFPSIYSPELTDLKSQFESRQFFSGFTSELMTSIDKHMIAKQGQNQIAEIAESNENLHLTSTEGISKAQVKYDDPNYVLMVQKKGGIKKMNRPSLIAEDTTIRHNKLLIKALMGIRGDILIVYKGIIIKVGETIQGFGVWLNNENDETKNSANKYTDKITEGTILYHVLDFLGYDLKNPNPTEPVYIIPTNSRNNPSLKTHDIDWFLAQFGFDRLSETYPKYYYFRTVIGNRVLGGEGNALAAFGDTEEKVIFISKFQENIVEKARNAMITNFGIQIDNLISEKGPFIEFITRALKSDSIKSLIDDNFKKETLSFSKERFLDYLRDSSKDETFIERRLDETIYKYLMSKVMKTENLRVDQLYDKFKELYDSFDLNQIHDLISTSTGTDLFLQNLLQSFFASALGGFPSEPNNPYSNMGEITEAFGVTGFGYSELAKVYNQRGSPQFRFFTGYQSSSGNNIMEDGNELLPNLNQVKQAIHGFSVRKLSAPSGKNLFDGFSVASPTFTFGMEAKNYVTMDSLEAIQRVSVDLARTINFDKYYTISNVLSNPNTATTYSIPVRREYAILPISIDNPSVYNYILGFTGPTDLKHIKGEYKGDREELFTIKIIERLNTYIDKTEVDVNQVELLLREAIGYFTTEPTGNIEDIKNLYEEIRNIAKSTFTSKIEPDFYKETAEMILDNLDTILQETPEGIRLVWEESFQSHLLALDLNGEAIPLNPSMLPTGDFFIIDGEGNRRNAQELSDTYFKEEKAPFIFVYDDSGNIGIMKASLFGDNLPRGIHLGYKDSNGDVIKGAYICDQNGNYLLSQVGILGGLLFNKGEGWFKPFIKSRTDFNYEVEINGVIVKVPMLKYYRTSTTQIGRTYTAFLQETESVIISQEEHRQLFNGRISTTLRSSRIASKNEFTFEQQSYGNGFTQEVAAEITYEIFGPNLVKATQYPSVTALRYYSQLNGLFAGTTVSKQLTNFRPGKTSKEVNYAISEVFDIKNNDELGKFTFRDGISIFDSDYDVSKRSFKNDQTLKQWLKFLYTKITTYTGSDQTISSLRDQLMNRIQLDTNTNDDIFISKDEVETALAIFEIAGKLFGHFTIRLILANMIDFNKDGTFKIINRPTTEKLNAIWQKLKVVPTRLKNAPINLKDDTDYILEHFMGYLFLNSHLNLKITSQVAALGIDTKLTFPYGPVSGVDFAHGNTPGMFSWNLATSMANSYRINHGEGYSVQLTELFMSSQNSIYESLKSIAEAKVIESYKKVTGLTPAEKIKKIEYTTNKILKYIRAQLASPRVRAGMGAKYIRTIIEEFIKSGDATTSIVIKGVTDPTTGANFELQINQHLFDESDIKTWGDIDIGKANFVSYKKDRQTIISESISSIVALLTKVVKSETQNGKVRIFPLYDTKSEGYQYSDGWVAQRWHPREPNYFDIDLSSDLTNSRYKLIHIAHILLATGVAFVIKQEGGAQNDGNMIAAFNFNGFLERQEIYSGMPITSYSSDFYNSLNYDEWVSDWKNKIKMGIGITSGVSDSEFGNYLDSIRDGTHEDRNFAIFMQGILAKGQT</sequence>
<evidence type="ECO:0000313" key="1">
    <source>
        <dbReference type="EMBL" id="KKN29935.1"/>
    </source>
</evidence>
<protein>
    <submittedName>
        <fullName evidence="1">Uncharacterized protein</fullName>
    </submittedName>
</protein>
<accession>A0A0F9PDQ2</accession>
<proteinExistence type="predicted"/>